<name>A0A8J7IWH4_9BACT</name>
<accession>A0A8J7IWH4</accession>
<dbReference type="Proteomes" id="UP000636888">
    <property type="component" value="Unassembled WGS sequence"/>
</dbReference>
<evidence type="ECO:0000313" key="1">
    <source>
        <dbReference type="EMBL" id="MBJ6723857.1"/>
    </source>
</evidence>
<evidence type="ECO:0000313" key="2">
    <source>
        <dbReference type="Proteomes" id="UP000636888"/>
    </source>
</evidence>
<dbReference type="EMBL" id="JAEMHM010000003">
    <property type="protein sequence ID" value="MBJ6723857.1"/>
    <property type="molecule type" value="Genomic_DNA"/>
</dbReference>
<dbReference type="AlphaFoldDB" id="A0A8J7IWH4"/>
<comment type="caution">
    <text evidence="1">The sequence shown here is derived from an EMBL/GenBank/DDBJ whole genome shotgun (WGS) entry which is preliminary data.</text>
</comment>
<gene>
    <name evidence="1" type="ORF">JFN93_03970</name>
</gene>
<reference evidence="1" key="1">
    <citation type="submission" date="2020-12" db="EMBL/GenBank/DDBJ databases">
        <title>Geomonas sp. Red875, isolated from river sediment.</title>
        <authorList>
            <person name="Xu Z."/>
            <person name="Zhang Z."/>
            <person name="Masuda Y."/>
            <person name="Itoh H."/>
            <person name="Senoo K."/>
        </authorList>
    </citation>
    <scope>NUCLEOTIDE SEQUENCE</scope>
    <source>
        <strain evidence="1">Red875</strain>
    </source>
</reference>
<sequence>MKTLTDENARLKEKLTLLVGCSVTSSALAGKNYKKLKDIAADIKTQRQGLVDFEVYVKWMSANMAGYSKYFAAGSVAAGFAKVLPIPYAGQASVLTKFISNAAVSLSAASVSTNKYLVTSQQFIKRVDALDASKGLNPAEVSELVTFADHELLNGMIDVQEKLNSTAELAASSLAFLESVHHYMGTSEEYWSKTKSLLKSDDKKEKGFLADSIAALKNKAATFNTKFRTFDDTVKKDTPLIKSMLAYDELIREIDPKIVAKK</sequence>
<keyword evidence="2" id="KW-1185">Reference proteome</keyword>
<proteinExistence type="predicted"/>
<organism evidence="1 2">
    <name type="scientific">Geomesophilobacter sediminis</name>
    <dbReference type="NCBI Taxonomy" id="2798584"/>
    <lineage>
        <taxon>Bacteria</taxon>
        <taxon>Pseudomonadati</taxon>
        <taxon>Thermodesulfobacteriota</taxon>
        <taxon>Desulfuromonadia</taxon>
        <taxon>Geobacterales</taxon>
        <taxon>Geobacteraceae</taxon>
        <taxon>Geomesophilobacter</taxon>
    </lineage>
</organism>
<protein>
    <submittedName>
        <fullName evidence="1">Uncharacterized protein</fullName>
    </submittedName>
</protein>